<reference evidence="1" key="1">
    <citation type="submission" date="2021-06" db="EMBL/GenBank/DDBJ databases">
        <authorList>
            <person name="Kallberg Y."/>
            <person name="Tangrot J."/>
            <person name="Rosling A."/>
        </authorList>
    </citation>
    <scope>NUCLEOTIDE SEQUENCE</scope>
    <source>
        <strain evidence="1">MA461A</strain>
    </source>
</reference>
<keyword evidence="2" id="KW-1185">Reference proteome</keyword>
<accession>A0ACA9SD44</accession>
<evidence type="ECO:0000313" key="1">
    <source>
        <dbReference type="EMBL" id="CAG8836011.1"/>
    </source>
</evidence>
<name>A0ACA9SD44_9GLOM</name>
<dbReference type="Proteomes" id="UP000789920">
    <property type="component" value="Unassembled WGS sequence"/>
</dbReference>
<gene>
    <name evidence="1" type="ORF">RPERSI_LOCUS29769</name>
</gene>
<sequence>SVWKPGTIDGSPGYRKAGIWNRFQNFRKCGGRFCLVKLLKRGAIHER</sequence>
<feature type="non-terminal residue" evidence="1">
    <location>
        <position position="47"/>
    </location>
</feature>
<proteinExistence type="predicted"/>
<feature type="non-terminal residue" evidence="1">
    <location>
        <position position="1"/>
    </location>
</feature>
<evidence type="ECO:0000313" key="2">
    <source>
        <dbReference type="Proteomes" id="UP000789920"/>
    </source>
</evidence>
<organism evidence="1 2">
    <name type="scientific">Racocetra persica</name>
    <dbReference type="NCBI Taxonomy" id="160502"/>
    <lineage>
        <taxon>Eukaryota</taxon>
        <taxon>Fungi</taxon>
        <taxon>Fungi incertae sedis</taxon>
        <taxon>Mucoromycota</taxon>
        <taxon>Glomeromycotina</taxon>
        <taxon>Glomeromycetes</taxon>
        <taxon>Diversisporales</taxon>
        <taxon>Gigasporaceae</taxon>
        <taxon>Racocetra</taxon>
    </lineage>
</organism>
<protein>
    <submittedName>
        <fullName evidence="1">31788_t:CDS:1</fullName>
    </submittedName>
</protein>
<comment type="caution">
    <text evidence="1">The sequence shown here is derived from an EMBL/GenBank/DDBJ whole genome shotgun (WGS) entry which is preliminary data.</text>
</comment>
<dbReference type="EMBL" id="CAJVQC010113435">
    <property type="protein sequence ID" value="CAG8836011.1"/>
    <property type="molecule type" value="Genomic_DNA"/>
</dbReference>